<evidence type="ECO:0000313" key="1">
    <source>
        <dbReference type="EMBL" id="KAE9627690.1"/>
    </source>
</evidence>
<accession>A0A6A4RD94</accession>
<protein>
    <submittedName>
        <fullName evidence="1">Uncharacterized protein</fullName>
    </submittedName>
</protein>
<reference evidence="1 2" key="1">
    <citation type="submission" date="2019-12" db="EMBL/GenBank/DDBJ databases">
        <authorList>
            <person name="Zhang Y.-J."/>
        </authorList>
    </citation>
    <scope>NUCLEOTIDE SEQUENCE [LARGE SCALE GENOMIC DNA]</scope>
    <source>
        <strain evidence="1 2">H18S-6</strain>
    </source>
</reference>
<dbReference type="AlphaFoldDB" id="A0A6A4RD94"/>
<dbReference type="RefSeq" id="WP_158981026.1">
    <property type="nucleotide sequence ID" value="NZ_WSFO01000012.1"/>
</dbReference>
<gene>
    <name evidence="1" type="ORF">GP644_19115</name>
</gene>
<dbReference type="EMBL" id="WSFO01000012">
    <property type="protein sequence ID" value="KAE9627690.1"/>
    <property type="molecule type" value="Genomic_DNA"/>
</dbReference>
<organism evidence="1 2">
    <name type="scientific">Parasedimentitalea maritima</name>
    <dbReference type="NCBI Taxonomy" id="2578117"/>
    <lineage>
        <taxon>Bacteria</taxon>
        <taxon>Pseudomonadati</taxon>
        <taxon>Pseudomonadota</taxon>
        <taxon>Alphaproteobacteria</taxon>
        <taxon>Rhodobacterales</taxon>
        <taxon>Paracoccaceae</taxon>
        <taxon>Parasedimentitalea</taxon>
    </lineage>
</organism>
<evidence type="ECO:0000313" key="2">
    <source>
        <dbReference type="Proteomes" id="UP000441586"/>
    </source>
</evidence>
<dbReference type="Proteomes" id="UP000441586">
    <property type="component" value="Unassembled WGS sequence"/>
</dbReference>
<name>A0A6A4RD94_9RHOB</name>
<proteinExistence type="predicted"/>
<sequence>MAEWSLSAGPAKRKKAIKEDVFLQLLKRFEIRGTELQKEIWKEAQIDGWRKGGSPGMKKKYHFDNEG</sequence>
<comment type="caution">
    <text evidence="1">The sequence shown here is derived from an EMBL/GenBank/DDBJ whole genome shotgun (WGS) entry which is preliminary data.</text>
</comment>